<dbReference type="Proteomes" id="UP000321274">
    <property type="component" value="Unassembled WGS sequence"/>
</dbReference>
<proteinExistence type="predicted"/>
<protein>
    <recommendedName>
        <fullName evidence="3">DUF4905 domain-containing protein</fullName>
    </recommendedName>
</protein>
<organism evidence="1 2">
    <name type="scientific">Acinetobacter johnsonii</name>
    <dbReference type="NCBI Taxonomy" id="40214"/>
    <lineage>
        <taxon>Bacteria</taxon>
        <taxon>Pseudomonadati</taxon>
        <taxon>Pseudomonadota</taxon>
        <taxon>Gammaproteobacteria</taxon>
        <taxon>Moraxellales</taxon>
        <taxon>Moraxellaceae</taxon>
        <taxon>Acinetobacter</taxon>
    </lineage>
</organism>
<dbReference type="EMBL" id="BJUJ01000042">
    <property type="protein sequence ID" value="GEK44448.1"/>
    <property type="molecule type" value="Genomic_DNA"/>
</dbReference>
<evidence type="ECO:0000313" key="1">
    <source>
        <dbReference type="EMBL" id="GEK44448.1"/>
    </source>
</evidence>
<evidence type="ECO:0000313" key="2">
    <source>
        <dbReference type="Proteomes" id="UP000321274"/>
    </source>
</evidence>
<comment type="caution">
    <text evidence="1">The sequence shown here is derived from an EMBL/GenBank/DDBJ whole genome shotgun (WGS) entry which is preliminary data.</text>
</comment>
<dbReference type="AlphaFoldDB" id="A0AAV3WEY6"/>
<sequence length="296" mass="33497">MNLFETLSQLKPITAASGSVPTYLMGAFRRKSISFYNGLTDENTIVYWFQSKSFTIDLRLKSTTDTPIVERQAWVGYTHWDAQNASLSWELSSNCNYQNHSQWPEPATLHTIGNCILEFSPSNAYVEDWRQQASTGLFLGLRLVKAVHVATQQEISLDGGLIICGEYMAYAQSRLPHIQQNIDALGVLSYVEQSPSDLNQIESYEVSVSTQDQLIQYSSCTQVTQQQLILDGFEVVDAETLIQRKLIGGEAYQLVFVVDVYEPEYTFQNITSTTADSQHWLKQEQHHLMHHATVVA</sequence>
<accession>A0AAV3WEY6</accession>
<dbReference type="RefSeq" id="WP_114837066.1">
    <property type="nucleotide sequence ID" value="NZ_BJUJ01000042.1"/>
</dbReference>
<gene>
    <name evidence="1" type="ORF">AJO04nite_17060</name>
</gene>
<evidence type="ECO:0008006" key="3">
    <source>
        <dbReference type="Google" id="ProtNLM"/>
    </source>
</evidence>
<reference evidence="1 2" key="1">
    <citation type="submission" date="2019-07" db="EMBL/GenBank/DDBJ databases">
        <title>Whole genome shotgun sequence of Acinetobacter johnsonii NBRC 102197.</title>
        <authorList>
            <person name="Hosoyama A."/>
            <person name="Uohara A."/>
            <person name="Ohji S."/>
            <person name="Ichikawa N."/>
        </authorList>
    </citation>
    <scope>NUCLEOTIDE SEQUENCE [LARGE SCALE GENOMIC DNA]</scope>
    <source>
        <strain evidence="1 2">NBRC 102197</strain>
    </source>
</reference>
<name>A0AAV3WEY6_ACIJO</name>